<feature type="region of interest" description="Disordered" evidence="1">
    <location>
        <begin position="46"/>
        <end position="93"/>
    </location>
</feature>
<evidence type="ECO:0000313" key="3">
    <source>
        <dbReference type="Proteomes" id="UP001501576"/>
    </source>
</evidence>
<comment type="caution">
    <text evidence="2">The sequence shown here is derived from an EMBL/GenBank/DDBJ whole genome shotgun (WGS) entry which is preliminary data.</text>
</comment>
<accession>A0ABN1CC33</accession>
<name>A0ABN1CC33_9ACTN</name>
<keyword evidence="3" id="KW-1185">Reference proteome</keyword>
<feature type="compositionally biased region" description="Polar residues" evidence="1">
    <location>
        <begin position="1"/>
        <end position="21"/>
    </location>
</feature>
<evidence type="ECO:0000256" key="1">
    <source>
        <dbReference type="SAM" id="MobiDB-lite"/>
    </source>
</evidence>
<gene>
    <name evidence="2" type="ORF">GCM10010390_17990</name>
</gene>
<feature type="compositionally biased region" description="Basic and acidic residues" evidence="1">
    <location>
        <begin position="55"/>
        <end position="72"/>
    </location>
</feature>
<reference evidence="2 3" key="1">
    <citation type="journal article" date="2019" name="Int. J. Syst. Evol. Microbiol.">
        <title>The Global Catalogue of Microorganisms (GCM) 10K type strain sequencing project: providing services to taxonomists for standard genome sequencing and annotation.</title>
        <authorList>
            <consortium name="The Broad Institute Genomics Platform"/>
            <consortium name="The Broad Institute Genome Sequencing Center for Infectious Disease"/>
            <person name="Wu L."/>
            <person name="Ma J."/>
        </authorList>
    </citation>
    <scope>NUCLEOTIDE SEQUENCE [LARGE SCALE GENOMIC DNA]</scope>
    <source>
        <strain evidence="2 3">JCM 5052</strain>
    </source>
</reference>
<dbReference type="Proteomes" id="UP001501576">
    <property type="component" value="Unassembled WGS sequence"/>
</dbReference>
<sequence length="93" mass="10270">MSLTFSRETTQVTPTATQQKTPAFVESSKEALRGLLRCRQATCLTSKRYPSTRPRASDPMRRSTAGRVRERSGPGQEPQEGAMTPFVPPPATF</sequence>
<evidence type="ECO:0000313" key="2">
    <source>
        <dbReference type="EMBL" id="GAA0516083.1"/>
    </source>
</evidence>
<protein>
    <submittedName>
        <fullName evidence="2">Uncharacterized protein</fullName>
    </submittedName>
</protein>
<dbReference type="EMBL" id="BAAABZ010000012">
    <property type="protein sequence ID" value="GAA0516083.1"/>
    <property type="molecule type" value="Genomic_DNA"/>
</dbReference>
<organism evidence="2 3">
    <name type="scientific">Streptomyces mordarskii</name>
    <dbReference type="NCBI Taxonomy" id="1226758"/>
    <lineage>
        <taxon>Bacteria</taxon>
        <taxon>Bacillati</taxon>
        <taxon>Actinomycetota</taxon>
        <taxon>Actinomycetes</taxon>
        <taxon>Kitasatosporales</taxon>
        <taxon>Streptomycetaceae</taxon>
        <taxon>Streptomyces</taxon>
    </lineage>
</organism>
<feature type="region of interest" description="Disordered" evidence="1">
    <location>
        <begin position="1"/>
        <end position="25"/>
    </location>
</feature>
<proteinExistence type="predicted"/>